<sequence length="252" mass="28896">MYKFFPKNILNIKEIKKSQIKYGVIILNNLIKLDPLHMETLWKNSMVNITVDGGTNGWLNFLKKNNLEEKLQDPNLITGDLDSCHAETLTYFKDVKIIQSNDQNENDFSKSLRALEPLCKEFNLNQVVVVTDNSGRLDQIMSNINTLYKNHLKLKEHIRPAYMLTSTELSWLLPKGKSEIHIPECAKKQKCALMPVGRPTVVSTEGLKWNLKKDEMKFGGLVSTSNKIDKQTDVVKIESDFPILWSMGIRDD</sequence>
<dbReference type="FunFam" id="2.60.120.320:FF:000001">
    <property type="entry name" value="Thiamine pyrophosphokinase"/>
    <property type="match status" value="1"/>
</dbReference>
<dbReference type="NCBIfam" id="TIGR01378">
    <property type="entry name" value="thi_PPkinase"/>
    <property type="match status" value="1"/>
</dbReference>
<dbReference type="PANTHER" id="PTHR13622">
    <property type="entry name" value="THIAMIN PYROPHOSPHOKINASE"/>
    <property type="match status" value="1"/>
</dbReference>
<dbReference type="GO" id="GO:0004788">
    <property type="term" value="F:thiamine diphosphokinase activity"/>
    <property type="evidence" value="ECO:0007669"/>
    <property type="project" value="InterPro"/>
</dbReference>
<dbReference type="GO" id="GO:0006772">
    <property type="term" value="P:thiamine metabolic process"/>
    <property type="evidence" value="ECO:0007669"/>
    <property type="project" value="InterPro"/>
</dbReference>
<dbReference type="Proteomes" id="UP001107558">
    <property type="component" value="Chromosome 4"/>
</dbReference>
<evidence type="ECO:0000313" key="6">
    <source>
        <dbReference type="EMBL" id="KAG5668014.1"/>
    </source>
</evidence>
<dbReference type="GO" id="GO:0009229">
    <property type="term" value="P:thiamine diphosphate biosynthetic process"/>
    <property type="evidence" value="ECO:0007669"/>
    <property type="project" value="InterPro"/>
</dbReference>
<accession>A0A9J6BES4</accession>
<dbReference type="Gene3D" id="2.60.120.320">
    <property type="entry name" value="Thiamin pyrophosphokinase, thiamin-binding domain"/>
    <property type="match status" value="1"/>
</dbReference>
<keyword evidence="4" id="KW-0067">ATP-binding</keyword>
<dbReference type="GO" id="GO:0016301">
    <property type="term" value="F:kinase activity"/>
    <property type="evidence" value="ECO:0007669"/>
    <property type="project" value="UniProtKB-KW"/>
</dbReference>
<keyword evidence="1" id="KW-0808">Transferase</keyword>
<dbReference type="InterPro" id="IPR036759">
    <property type="entry name" value="TPK_catalytic_sf"/>
</dbReference>
<dbReference type="GO" id="GO:0030975">
    <property type="term" value="F:thiamine binding"/>
    <property type="evidence" value="ECO:0007669"/>
    <property type="project" value="InterPro"/>
</dbReference>
<evidence type="ECO:0000256" key="4">
    <source>
        <dbReference type="ARBA" id="ARBA00022840"/>
    </source>
</evidence>
<dbReference type="SMART" id="SM00983">
    <property type="entry name" value="TPK_B1_binding"/>
    <property type="match status" value="1"/>
</dbReference>
<dbReference type="InterPro" id="IPR007371">
    <property type="entry name" value="TPK_catalytic"/>
</dbReference>
<feature type="domain" description="Thiamin pyrophosphokinase thiamin-binding" evidence="5">
    <location>
        <begin position="176"/>
        <end position="243"/>
    </location>
</feature>
<dbReference type="SUPFAM" id="SSF63999">
    <property type="entry name" value="Thiamin pyrophosphokinase, catalytic domain"/>
    <property type="match status" value="1"/>
</dbReference>
<gene>
    <name evidence="6" type="ORF">PVAND_015971</name>
</gene>
<reference evidence="6" key="1">
    <citation type="submission" date="2021-03" db="EMBL/GenBank/DDBJ databases">
        <title>Chromosome level genome of the anhydrobiotic midge Polypedilum vanderplanki.</title>
        <authorList>
            <person name="Yoshida Y."/>
            <person name="Kikawada T."/>
            <person name="Gusev O."/>
        </authorList>
    </citation>
    <scope>NUCLEOTIDE SEQUENCE</scope>
    <source>
        <strain evidence="6">NIAS01</strain>
        <tissue evidence="6">Whole body or cell culture</tissue>
    </source>
</reference>
<dbReference type="SUPFAM" id="SSF63862">
    <property type="entry name" value="Thiamin pyrophosphokinase, substrate-binding domain"/>
    <property type="match status" value="1"/>
</dbReference>
<dbReference type="PANTHER" id="PTHR13622:SF8">
    <property type="entry name" value="THIAMIN PYROPHOSPHOKINASE 1"/>
    <property type="match status" value="1"/>
</dbReference>
<dbReference type="InterPro" id="IPR006282">
    <property type="entry name" value="Thi_PPkinase"/>
</dbReference>
<dbReference type="InterPro" id="IPR036371">
    <property type="entry name" value="TPK_B1-bd_sf"/>
</dbReference>
<dbReference type="AlphaFoldDB" id="A0A9J6BES4"/>
<keyword evidence="2" id="KW-0547">Nucleotide-binding</keyword>
<organism evidence="6 7">
    <name type="scientific">Polypedilum vanderplanki</name>
    <name type="common">Sleeping chironomid midge</name>
    <dbReference type="NCBI Taxonomy" id="319348"/>
    <lineage>
        <taxon>Eukaryota</taxon>
        <taxon>Metazoa</taxon>
        <taxon>Ecdysozoa</taxon>
        <taxon>Arthropoda</taxon>
        <taxon>Hexapoda</taxon>
        <taxon>Insecta</taxon>
        <taxon>Pterygota</taxon>
        <taxon>Neoptera</taxon>
        <taxon>Endopterygota</taxon>
        <taxon>Diptera</taxon>
        <taxon>Nematocera</taxon>
        <taxon>Chironomoidea</taxon>
        <taxon>Chironomidae</taxon>
        <taxon>Chironominae</taxon>
        <taxon>Polypedilum</taxon>
        <taxon>Polypedilum</taxon>
    </lineage>
</organism>
<dbReference type="Pfam" id="PF04263">
    <property type="entry name" value="TPK_catalytic"/>
    <property type="match status" value="1"/>
</dbReference>
<evidence type="ECO:0000259" key="5">
    <source>
        <dbReference type="SMART" id="SM00983"/>
    </source>
</evidence>
<dbReference type="GO" id="GO:0005524">
    <property type="term" value="F:ATP binding"/>
    <property type="evidence" value="ECO:0007669"/>
    <property type="project" value="UniProtKB-KW"/>
</dbReference>
<name>A0A9J6BES4_POLVA</name>
<dbReference type="InterPro" id="IPR007373">
    <property type="entry name" value="Thiamin_PyroPKinase_B1-bd"/>
</dbReference>
<evidence type="ECO:0000256" key="2">
    <source>
        <dbReference type="ARBA" id="ARBA00022741"/>
    </source>
</evidence>
<keyword evidence="3" id="KW-0418">Kinase</keyword>
<evidence type="ECO:0000256" key="3">
    <source>
        <dbReference type="ARBA" id="ARBA00022777"/>
    </source>
</evidence>
<dbReference type="CDD" id="cd07995">
    <property type="entry name" value="TPK"/>
    <property type="match status" value="1"/>
</dbReference>
<keyword evidence="7" id="KW-1185">Reference proteome</keyword>
<evidence type="ECO:0000256" key="1">
    <source>
        <dbReference type="ARBA" id="ARBA00022679"/>
    </source>
</evidence>
<dbReference type="EMBL" id="JADBJN010000004">
    <property type="protein sequence ID" value="KAG5668014.1"/>
    <property type="molecule type" value="Genomic_DNA"/>
</dbReference>
<comment type="caution">
    <text evidence="6">The sequence shown here is derived from an EMBL/GenBank/DDBJ whole genome shotgun (WGS) entry which is preliminary data.</text>
</comment>
<dbReference type="OrthoDB" id="25149at2759"/>
<dbReference type="Gene3D" id="3.40.50.10240">
    <property type="entry name" value="Thiamin pyrophosphokinase, catalytic domain"/>
    <property type="match status" value="1"/>
</dbReference>
<proteinExistence type="predicted"/>
<protein>
    <recommendedName>
        <fullName evidence="5">Thiamin pyrophosphokinase thiamin-binding domain-containing protein</fullName>
    </recommendedName>
</protein>
<evidence type="ECO:0000313" key="7">
    <source>
        <dbReference type="Proteomes" id="UP001107558"/>
    </source>
</evidence>
<dbReference type="Pfam" id="PF04265">
    <property type="entry name" value="TPK_B1_binding"/>
    <property type="match status" value="1"/>
</dbReference>